<dbReference type="PANTHER" id="PTHR24056:SF0">
    <property type="entry name" value="CYCLIN-DEPENDENT KINASE 7"/>
    <property type="match status" value="1"/>
</dbReference>
<dbReference type="InterPro" id="IPR000719">
    <property type="entry name" value="Prot_kinase_dom"/>
</dbReference>
<evidence type="ECO:0000256" key="11">
    <source>
        <dbReference type="PROSITE-ProRule" id="PRU10141"/>
    </source>
</evidence>
<evidence type="ECO:0000256" key="7">
    <source>
        <dbReference type="ARBA" id="ARBA00022777"/>
    </source>
</evidence>
<feature type="domain" description="Protein kinase" evidence="14">
    <location>
        <begin position="15"/>
        <end position="295"/>
    </location>
</feature>
<evidence type="ECO:0000256" key="6">
    <source>
        <dbReference type="ARBA" id="ARBA00022741"/>
    </source>
</evidence>
<dbReference type="InterPro" id="IPR037770">
    <property type="entry name" value="CDK7"/>
</dbReference>
<dbReference type="OrthoDB" id="1732493at2759"/>
<evidence type="ECO:0000256" key="12">
    <source>
        <dbReference type="RuleBase" id="RU000304"/>
    </source>
</evidence>
<dbReference type="InterPro" id="IPR050108">
    <property type="entry name" value="CDK"/>
</dbReference>
<organism evidence="15 16">
    <name type="scientific">Rhodotorula toruloides</name>
    <name type="common">Yeast</name>
    <name type="synonym">Rhodosporidium toruloides</name>
    <dbReference type="NCBI Taxonomy" id="5286"/>
    <lineage>
        <taxon>Eukaryota</taxon>
        <taxon>Fungi</taxon>
        <taxon>Dikarya</taxon>
        <taxon>Basidiomycota</taxon>
        <taxon>Pucciniomycotina</taxon>
        <taxon>Microbotryomycetes</taxon>
        <taxon>Sporidiobolales</taxon>
        <taxon>Sporidiobolaceae</taxon>
        <taxon>Rhodotorula</taxon>
    </lineage>
</organism>
<evidence type="ECO:0000256" key="3">
    <source>
        <dbReference type="ARBA" id="ARBA00022527"/>
    </source>
</evidence>
<feature type="binding site" evidence="10">
    <location>
        <position position="44"/>
    </location>
    <ligand>
        <name>ATP</name>
        <dbReference type="ChEBI" id="CHEBI:30616"/>
    </ligand>
</feature>
<evidence type="ECO:0000256" key="10">
    <source>
        <dbReference type="PIRSR" id="PIRSR637770-2"/>
    </source>
</evidence>
<feature type="region of interest" description="Disordered" evidence="13">
    <location>
        <begin position="291"/>
        <end position="361"/>
    </location>
</feature>
<keyword evidence="8 10" id="KW-0067">ATP-binding</keyword>
<evidence type="ECO:0000259" key="14">
    <source>
        <dbReference type="PROSITE" id="PS50011"/>
    </source>
</evidence>
<comment type="caution">
    <text evidence="15">The sequence shown here is derived from an EMBL/GenBank/DDBJ whole genome shotgun (WGS) entry which is preliminary data.</text>
</comment>
<evidence type="ECO:0000256" key="8">
    <source>
        <dbReference type="ARBA" id="ARBA00022840"/>
    </source>
</evidence>
<dbReference type="GO" id="GO:0008353">
    <property type="term" value="F:RNA polymerase II CTD heptapeptide repeat kinase activity"/>
    <property type="evidence" value="ECO:0007669"/>
    <property type="project" value="UniProtKB-EC"/>
</dbReference>
<feature type="active site" description="Proton acceptor" evidence="9">
    <location>
        <position position="137"/>
    </location>
</feature>
<proteinExistence type="inferred from homology"/>
<evidence type="ECO:0000256" key="2">
    <source>
        <dbReference type="ARBA" id="ARBA00012409"/>
    </source>
</evidence>
<keyword evidence="7 15" id="KW-0418">Kinase</keyword>
<evidence type="ECO:0000256" key="13">
    <source>
        <dbReference type="SAM" id="MobiDB-lite"/>
    </source>
</evidence>
<dbReference type="PANTHER" id="PTHR24056">
    <property type="entry name" value="CELL DIVISION PROTEIN KINASE"/>
    <property type="match status" value="1"/>
</dbReference>
<dbReference type="SUPFAM" id="SSF56112">
    <property type="entry name" value="Protein kinase-like (PK-like)"/>
    <property type="match status" value="1"/>
</dbReference>
<gene>
    <name evidence="15" type="ORF">AAT19DRAFT_16242</name>
</gene>
<dbReference type="InterPro" id="IPR011009">
    <property type="entry name" value="Kinase-like_dom_sf"/>
</dbReference>
<evidence type="ECO:0000256" key="4">
    <source>
        <dbReference type="ARBA" id="ARBA00022553"/>
    </source>
</evidence>
<evidence type="ECO:0000256" key="1">
    <source>
        <dbReference type="ARBA" id="ARBA00006485"/>
    </source>
</evidence>
<dbReference type="GO" id="GO:0032968">
    <property type="term" value="P:positive regulation of transcription elongation by RNA polymerase II"/>
    <property type="evidence" value="ECO:0007669"/>
    <property type="project" value="UniProtKB-ARBA"/>
</dbReference>
<protein>
    <recommendedName>
        <fullName evidence="2">[RNA-polymerase]-subunit kinase</fullName>
        <ecNumber evidence="2">2.7.11.23</ecNumber>
    </recommendedName>
</protein>
<dbReference type="InterPro" id="IPR017441">
    <property type="entry name" value="Protein_kinase_ATP_BS"/>
</dbReference>
<dbReference type="FunFam" id="1.10.510.10:FF:000097">
    <property type="entry name" value="Putative cyclin-dependent kinase 7"/>
    <property type="match status" value="1"/>
</dbReference>
<comment type="similarity">
    <text evidence="1">Belongs to the protein kinase superfamily. CMGC Ser/Thr protein kinase family. CDC2/CDKX subfamily.</text>
</comment>
<sequence>MEAAEAANAAIQRKYTKDKKVGEGTYAVVYVGKEVATARKIAIKKIKVGQFKDGLDMSAIREVKFLRELRHPNVIELLDVFSNKSNLNLVLEFLDTDLEAVIRDKALVFQGADVKSWMLMTMKGLDFCHTNWILHRDMKPNNLLISADGVLKLADFGLAREYADEGARMTCQVVTRWYRCPELLLGARSYSTGVDVWAAGCIFAELMLRVPFMAAESDMEQLNMIFSALGTPTEADWPGFGKLSNGASFEKKPKNDLSMLFSAASPEAIDLLQRMLTYDPRRRITARESLHHPFFHSQPRPTPPSKLPKPTAELAPRALPPEEIGAPMDSKERRGTKRKGDGYDEIPGAKKVARKLDFGTA</sequence>
<dbReference type="GO" id="GO:0005524">
    <property type="term" value="F:ATP binding"/>
    <property type="evidence" value="ECO:0007669"/>
    <property type="project" value="UniProtKB-UniRule"/>
</dbReference>
<feature type="compositionally biased region" description="Basic and acidic residues" evidence="13">
    <location>
        <begin position="329"/>
        <end position="342"/>
    </location>
</feature>
<keyword evidence="4" id="KW-0597">Phosphoprotein</keyword>
<evidence type="ECO:0000313" key="16">
    <source>
        <dbReference type="Proteomes" id="UP000239560"/>
    </source>
</evidence>
<accession>A0A2T0A647</accession>
<keyword evidence="3 12" id="KW-0723">Serine/threonine-protein kinase</keyword>
<dbReference type="Pfam" id="PF00069">
    <property type="entry name" value="Pkinase"/>
    <property type="match status" value="1"/>
</dbReference>
<dbReference type="FunFam" id="3.30.200.20:FF:000498">
    <property type="entry name" value="Serine/threonine-protein kinase KIN28"/>
    <property type="match status" value="1"/>
</dbReference>
<dbReference type="PROSITE" id="PS00107">
    <property type="entry name" value="PROTEIN_KINASE_ATP"/>
    <property type="match status" value="1"/>
</dbReference>
<dbReference type="Proteomes" id="UP000239560">
    <property type="component" value="Unassembled WGS sequence"/>
</dbReference>
<dbReference type="CDD" id="cd07841">
    <property type="entry name" value="STKc_CDK7"/>
    <property type="match status" value="1"/>
</dbReference>
<keyword evidence="5" id="KW-0808">Transferase</keyword>
<dbReference type="EMBL" id="LCTV02000008">
    <property type="protein sequence ID" value="PRQ73489.1"/>
    <property type="molecule type" value="Genomic_DNA"/>
</dbReference>
<dbReference type="GO" id="GO:0004693">
    <property type="term" value="F:cyclin-dependent protein serine/threonine kinase activity"/>
    <property type="evidence" value="ECO:0007669"/>
    <property type="project" value="TreeGrafter"/>
</dbReference>
<keyword evidence="6 10" id="KW-0547">Nucleotide-binding</keyword>
<dbReference type="PROSITE" id="PS00108">
    <property type="entry name" value="PROTEIN_KINASE_ST"/>
    <property type="match status" value="1"/>
</dbReference>
<name>A0A2T0A647_RHOTO</name>
<dbReference type="Gene3D" id="3.30.200.20">
    <property type="entry name" value="Phosphorylase Kinase, domain 1"/>
    <property type="match status" value="1"/>
</dbReference>
<feature type="binding site" evidence="11">
    <location>
        <position position="45"/>
    </location>
    <ligand>
        <name>ATP</name>
        <dbReference type="ChEBI" id="CHEBI:30616"/>
    </ligand>
</feature>
<dbReference type="InterPro" id="IPR008271">
    <property type="entry name" value="Ser/Thr_kinase_AS"/>
</dbReference>
<dbReference type="Gene3D" id="1.10.510.10">
    <property type="entry name" value="Transferase(Phosphotransferase) domain 1"/>
    <property type="match status" value="1"/>
</dbReference>
<dbReference type="SMART" id="SM00220">
    <property type="entry name" value="S_TKc"/>
    <property type="match status" value="1"/>
</dbReference>
<evidence type="ECO:0000256" key="5">
    <source>
        <dbReference type="ARBA" id="ARBA00022679"/>
    </source>
</evidence>
<feature type="binding site" evidence="10">
    <location>
        <begin position="21"/>
        <end position="29"/>
    </location>
    <ligand>
        <name>ATP</name>
        <dbReference type="ChEBI" id="CHEBI:30616"/>
    </ligand>
</feature>
<evidence type="ECO:0000256" key="9">
    <source>
        <dbReference type="PIRSR" id="PIRSR637770-1"/>
    </source>
</evidence>
<dbReference type="GO" id="GO:0070985">
    <property type="term" value="C:transcription factor TFIIK complex"/>
    <property type="evidence" value="ECO:0007669"/>
    <property type="project" value="InterPro"/>
</dbReference>
<reference evidence="15 16" key="1">
    <citation type="journal article" date="2018" name="Elife">
        <title>Functional genomics of lipid metabolism in the oleaginous yeast Rhodosporidium toruloides.</title>
        <authorList>
            <person name="Coradetti S.T."/>
            <person name="Pinel D."/>
            <person name="Geiselman G."/>
            <person name="Ito M."/>
            <person name="Mondo S."/>
            <person name="Reilly M.C."/>
            <person name="Cheng Y.F."/>
            <person name="Bauer S."/>
            <person name="Grigoriev I."/>
            <person name="Gladden J.M."/>
            <person name="Simmons B.A."/>
            <person name="Brem R."/>
            <person name="Arkin A.P."/>
            <person name="Skerker J.M."/>
        </authorList>
    </citation>
    <scope>NUCLEOTIDE SEQUENCE [LARGE SCALE GENOMIC DNA]</scope>
    <source>
        <strain evidence="15 16">NBRC 0880</strain>
    </source>
</reference>
<dbReference type="GO" id="GO:0005737">
    <property type="term" value="C:cytoplasm"/>
    <property type="evidence" value="ECO:0007669"/>
    <property type="project" value="TreeGrafter"/>
</dbReference>
<evidence type="ECO:0000313" key="15">
    <source>
        <dbReference type="EMBL" id="PRQ73489.1"/>
    </source>
</evidence>
<dbReference type="EC" id="2.7.11.23" evidence="2"/>
<dbReference type="AlphaFoldDB" id="A0A2T0A647"/>
<dbReference type="PROSITE" id="PS50011">
    <property type="entry name" value="PROTEIN_KINASE_DOM"/>
    <property type="match status" value="1"/>
</dbReference>